<evidence type="ECO:0000313" key="4">
    <source>
        <dbReference type="Proteomes" id="UP000252519"/>
    </source>
</evidence>
<reference evidence="3 4" key="1">
    <citation type="submission" date="2014-10" db="EMBL/GenBank/DDBJ databases">
        <title>Draft genome of the hookworm Ancylostoma caninum.</title>
        <authorList>
            <person name="Mitreva M."/>
        </authorList>
    </citation>
    <scope>NUCLEOTIDE SEQUENCE [LARGE SCALE GENOMIC DNA]</scope>
    <source>
        <strain evidence="3 4">Baltimore</strain>
    </source>
</reference>
<organism evidence="3 4">
    <name type="scientific">Ancylostoma caninum</name>
    <name type="common">Dog hookworm</name>
    <dbReference type="NCBI Taxonomy" id="29170"/>
    <lineage>
        <taxon>Eukaryota</taxon>
        <taxon>Metazoa</taxon>
        <taxon>Ecdysozoa</taxon>
        <taxon>Nematoda</taxon>
        <taxon>Chromadorea</taxon>
        <taxon>Rhabditida</taxon>
        <taxon>Rhabditina</taxon>
        <taxon>Rhabditomorpha</taxon>
        <taxon>Strongyloidea</taxon>
        <taxon>Ancylostomatidae</taxon>
        <taxon>Ancylostomatinae</taxon>
        <taxon>Ancylostoma</taxon>
    </lineage>
</organism>
<name>A0A368H8F4_ANCCA</name>
<accession>A0A368H8F4</accession>
<feature type="compositionally biased region" description="Low complexity" evidence="1">
    <location>
        <begin position="1"/>
        <end position="35"/>
    </location>
</feature>
<feature type="transmembrane region" description="Helical" evidence="2">
    <location>
        <begin position="82"/>
        <end position="105"/>
    </location>
</feature>
<keyword evidence="2" id="KW-1133">Transmembrane helix</keyword>
<feature type="region of interest" description="Disordered" evidence="1">
    <location>
        <begin position="1"/>
        <end position="70"/>
    </location>
</feature>
<evidence type="ECO:0000256" key="2">
    <source>
        <dbReference type="SAM" id="Phobius"/>
    </source>
</evidence>
<keyword evidence="2" id="KW-0812">Transmembrane</keyword>
<gene>
    <name evidence="3" type="ORF">ANCCAN_00849</name>
</gene>
<feature type="compositionally biased region" description="Basic residues" evidence="1">
    <location>
        <begin position="36"/>
        <end position="46"/>
    </location>
</feature>
<keyword evidence="2" id="KW-0472">Membrane</keyword>
<evidence type="ECO:0000256" key="1">
    <source>
        <dbReference type="SAM" id="MobiDB-lite"/>
    </source>
</evidence>
<comment type="caution">
    <text evidence="3">The sequence shown here is derived from an EMBL/GenBank/DDBJ whole genome shotgun (WGS) entry which is preliminary data.</text>
</comment>
<keyword evidence="4" id="KW-1185">Reference proteome</keyword>
<dbReference type="EMBL" id="JOJR01000004">
    <property type="protein sequence ID" value="RCN52854.1"/>
    <property type="molecule type" value="Genomic_DNA"/>
</dbReference>
<proteinExistence type="predicted"/>
<dbReference type="Proteomes" id="UP000252519">
    <property type="component" value="Unassembled WGS sequence"/>
</dbReference>
<sequence>MDYYDEQTSQSSEQTSTSEAAIPQKTTSTTPTTATKKTKSTAKHPKQTVEPIEPGTTEEPEDTRSGIVDGRPQKVYKNATSFLLSIIGAYAGTLLMLQALAIVMWQKLKRREDIFIVQQLAKRQKR</sequence>
<dbReference type="AlphaFoldDB" id="A0A368H8F4"/>
<evidence type="ECO:0000313" key="3">
    <source>
        <dbReference type="EMBL" id="RCN52854.1"/>
    </source>
</evidence>
<protein>
    <submittedName>
        <fullName evidence="3">Uncharacterized protein</fullName>
    </submittedName>
</protein>